<dbReference type="SUPFAM" id="SSF81301">
    <property type="entry name" value="Nucleotidyltransferase"/>
    <property type="match status" value="1"/>
</dbReference>
<dbReference type="GO" id="GO:0016740">
    <property type="term" value="F:transferase activity"/>
    <property type="evidence" value="ECO:0007669"/>
    <property type="project" value="UniProtKB-KW"/>
</dbReference>
<comment type="caution">
    <text evidence="2">The sequence shown here is derived from an EMBL/GenBank/DDBJ whole genome shotgun (WGS) entry which is preliminary data.</text>
</comment>
<gene>
    <name evidence="2" type="ORF">E0F88_18140</name>
</gene>
<dbReference type="Gene3D" id="3.30.460.10">
    <property type="entry name" value="Beta Polymerase, domain 2"/>
    <property type="match status" value="1"/>
</dbReference>
<dbReference type="EMBL" id="SMFL01000006">
    <property type="protein sequence ID" value="TDE13812.1"/>
    <property type="molecule type" value="Genomic_DNA"/>
</dbReference>
<evidence type="ECO:0000313" key="3">
    <source>
        <dbReference type="Proteomes" id="UP000294850"/>
    </source>
</evidence>
<evidence type="ECO:0000259" key="1">
    <source>
        <dbReference type="Pfam" id="PF18765"/>
    </source>
</evidence>
<evidence type="ECO:0000313" key="2">
    <source>
        <dbReference type="EMBL" id="TDE13812.1"/>
    </source>
</evidence>
<accession>A0A4R5DI82</accession>
<dbReference type="AlphaFoldDB" id="A0A4R5DI82"/>
<dbReference type="Proteomes" id="UP000294850">
    <property type="component" value="Unassembled WGS sequence"/>
</dbReference>
<dbReference type="Pfam" id="PF18765">
    <property type="entry name" value="Polbeta"/>
    <property type="match status" value="1"/>
</dbReference>
<dbReference type="OrthoDB" id="9803106at2"/>
<keyword evidence="2" id="KW-0808">Transferase</keyword>
<dbReference type="InterPro" id="IPR041633">
    <property type="entry name" value="Polbeta"/>
</dbReference>
<sequence length="101" mass="11516">MFGLQETDILAIQHALENYPGVKEAYIFGSRAKGNYRKGSDVDIALKGDNISFSHILTIAGYLNEDTMMPYHFDVLDYDAIQNQQLTEHIDRAGILFYKKQ</sequence>
<feature type="domain" description="Polymerase beta nucleotidyltransferase" evidence="1">
    <location>
        <begin position="12"/>
        <end position="100"/>
    </location>
</feature>
<name>A0A4R5DI82_9BACT</name>
<proteinExistence type="predicted"/>
<dbReference type="CDD" id="cd05403">
    <property type="entry name" value="NT_KNTase_like"/>
    <property type="match status" value="1"/>
</dbReference>
<dbReference type="InterPro" id="IPR043519">
    <property type="entry name" value="NT_sf"/>
</dbReference>
<reference evidence="2 3" key="1">
    <citation type="submission" date="2019-03" db="EMBL/GenBank/DDBJ databases">
        <title>Dyadobacter AR-3-6 sp. nov., isolated from arctic soil.</title>
        <authorList>
            <person name="Chaudhary D.K."/>
        </authorList>
    </citation>
    <scope>NUCLEOTIDE SEQUENCE [LARGE SCALE GENOMIC DNA]</scope>
    <source>
        <strain evidence="2 3">AR-3-6</strain>
    </source>
</reference>
<organism evidence="2 3">
    <name type="scientific">Dyadobacter psychrotolerans</name>
    <dbReference type="NCBI Taxonomy" id="2541721"/>
    <lineage>
        <taxon>Bacteria</taxon>
        <taxon>Pseudomonadati</taxon>
        <taxon>Bacteroidota</taxon>
        <taxon>Cytophagia</taxon>
        <taxon>Cytophagales</taxon>
        <taxon>Spirosomataceae</taxon>
        <taxon>Dyadobacter</taxon>
    </lineage>
</organism>
<dbReference type="RefSeq" id="WP_131959687.1">
    <property type="nucleotide sequence ID" value="NZ_SMFL01000006.1"/>
</dbReference>
<keyword evidence="3" id="KW-1185">Reference proteome</keyword>
<protein>
    <submittedName>
        <fullName evidence="2">Nucleotidyltransferase domain-containing protein</fullName>
    </submittedName>
</protein>